<dbReference type="EMBL" id="RDOM01000312">
    <property type="protein sequence ID" value="MBF4274487.1"/>
    <property type="molecule type" value="Genomic_DNA"/>
</dbReference>
<dbReference type="PROSITE" id="PS51772">
    <property type="entry name" value="ACD"/>
    <property type="match status" value="1"/>
</dbReference>
<proteinExistence type="predicted"/>
<evidence type="ECO:0000313" key="4">
    <source>
        <dbReference type="Proteomes" id="UP000722957"/>
    </source>
</evidence>
<feature type="non-terminal residue" evidence="3">
    <location>
        <position position="1"/>
    </location>
</feature>
<comment type="caution">
    <text evidence="3">The sequence shown here is derived from an EMBL/GenBank/DDBJ whole genome shotgun (WGS) entry which is preliminary data.</text>
</comment>
<accession>A0ABD4KU36</accession>
<protein>
    <submittedName>
        <fullName evidence="3">Actin cross-linking domain-containing toxin</fullName>
    </submittedName>
</protein>
<gene>
    <name evidence="3" type="ORF">EAY07_21255</name>
</gene>
<reference evidence="3 4" key="1">
    <citation type="journal article" date="2021" name="PeerJ">
        <title>Analysis of 44 Vibrio anguillarum genomes reveals high genetic diversity.</title>
        <authorList>
            <person name="Hansen M.J."/>
            <person name="Dalsgaard I."/>
        </authorList>
    </citation>
    <scope>NUCLEOTIDE SEQUENCE [LARGE SCALE GENOMIC DNA]</scope>
    <source>
        <strain evidence="3 4">17-16730-2A</strain>
    </source>
</reference>
<dbReference type="Proteomes" id="UP000722957">
    <property type="component" value="Unassembled WGS sequence"/>
</dbReference>
<sequence>ALLQAEEARIPAVRVCPLEQTQGLVSPPPPPPPPLAPPQPVPVQATNLASDARVRNTTKPAPEFGTHFPTSSIGIENELSGLIVAMPANSSQKFGYVKNAKGEALFMLTKDMNQGSYHCPPHLKNGRDYTGWQTHTIELITYPCAMDDEKAVEDRKAGMLWLAKYFTSHISQFNHQTLAATSSDDGQFILEISNVNHIIAAGNGVAADYQGQTISMTPSGQQVTVGVSAKVFGTGANA</sequence>
<organism evidence="3 4">
    <name type="scientific">Vibrio anguillarum</name>
    <name type="common">Listonella anguillarum</name>
    <dbReference type="NCBI Taxonomy" id="55601"/>
    <lineage>
        <taxon>Bacteria</taxon>
        <taxon>Pseudomonadati</taxon>
        <taxon>Pseudomonadota</taxon>
        <taxon>Gammaproteobacteria</taxon>
        <taxon>Vibrionales</taxon>
        <taxon>Vibrionaceae</taxon>
        <taxon>Vibrio</taxon>
    </lineage>
</organism>
<name>A0ABD4KU36_VIBAN</name>
<dbReference type="RefSeq" id="WP_194574020.1">
    <property type="nucleotide sequence ID" value="NZ_RDOM01000312.1"/>
</dbReference>
<evidence type="ECO:0000259" key="2">
    <source>
        <dbReference type="PROSITE" id="PS51772"/>
    </source>
</evidence>
<dbReference type="AlphaFoldDB" id="A0ABD4KU36"/>
<dbReference type="Pfam" id="PF16671">
    <property type="entry name" value="ACD"/>
    <property type="match status" value="1"/>
</dbReference>
<dbReference type="InterPro" id="IPR032074">
    <property type="entry name" value="ACD_dom"/>
</dbReference>
<feature type="non-terminal residue" evidence="3">
    <location>
        <position position="238"/>
    </location>
</feature>
<evidence type="ECO:0000313" key="3">
    <source>
        <dbReference type="EMBL" id="MBF4274487.1"/>
    </source>
</evidence>
<comment type="caution">
    <text evidence="1">Lacks conserved residue(s) required for the propagation of feature annotation.</text>
</comment>
<evidence type="ECO:0000256" key="1">
    <source>
        <dbReference type="PROSITE-ProRule" id="PRU01108"/>
    </source>
</evidence>
<feature type="domain" description="ACD" evidence="2">
    <location>
        <begin position="61"/>
        <end position="238"/>
    </location>
</feature>